<dbReference type="GO" id="GO:0004383">
    <property type="term" value="F:guanylate cyclase activity"/>
    <property type="evidence" value="ECO:0007669"/>
    <property type="project" value="UniProtKB-EC"/>
</dbReference>
<keyword evidence="10 17" id="KW-0472">Membrane</keyword>
<evidence type="ECO:0000256" key="11">
    <source>
        <dbReference type="ARBA" id="ARBA00023170"/>
    </source>
</evidence>
<dbReference type="InterPro" id="IPR018297">
    <property type="entry name" value="A/G_cyclase_CS"/>
</dbReference>
<proteinExistence type="inferred from homology"/>
<dbReference type="OrthoDB" id="302535at2759"/>
<evidence type="ECO:0000256" key="9">
    <source>
        <dbReference type="ARBA" id="ARBA00022989"/>
    </source>
</evidence>
<keyword evidence="5" id="KW-1003">Cell membrane</keyword>
<keyword evidence="9 17" id="KW-1133">Transmembrane helix</keyword>
<dbReference type="GO" id="GO:0001653">
    <property type="term" value="F:peptide receptor activity"/>
    <property type="evidence" value="ECO:0007669"/>
    <property type="project" value="TreeGrafter"/>
</dbReference>
<dbReference type="Gene3D" id="1.10.510.10">
    <property type="entry name" value="Transferase(Phosphotransferase) domain 1"/>
    <property type="match status" value="1"/>
</dbReference>
<name>A0A4U5MJD6_STECR</name>
<dbReference type="InterPro" id="IPR029787">
    <property type="entry name" value="Nucleotide_cyclase"/>
</dbReference>
<dbReference type="STRING" id="34508.A0A4U5MJD6"/>
<evidence type="ECO:0000256" key="16">
    <source>
        <dbReference type="RuleBase" id="RU003431"/>
    </source>
</evidence>
<feature type="transmembrane region" description="Helical" evidence="17">
    <location>
        <begin position="34"/>
        <end position="57"/>
    </location>
</feature>
<dbReference type="InterPro" id="IPR011009">
    <property type="entry name" value="Kinase-like_dom_sf"/>
</dbReference>
<keyword evidence="13 15" id="KW-0456">Lyase</keyword>
<dbReference type="PROSITE" id="PS50125">
    <property type="entry name" value="GUANYLATE_CYCLASE_2"/>
    <property type="match status" value="1"/>
</dbReference>
<evidence type="ECO:0000256" key="6">
    <source>
        <dbReference type="ARBA" id="ARBA00022692"/>
    </source>
</evidence>
<sequence>MWHGYPGGRPKETPRCGFDGKSCPQDFFKLYQTWIILAIVIGALIVLTIIGVVIFFVRLRIQDTERQNMLWQVPHALLVKPQTKGKFAESARSIQSGPSTSTKFTFESFRDGKSFSLYLYEKEPVIGATHEVRLRLTSAETAELRQMRLLNYDQLNKFIGLSIDGPEIMSIWRYCSRGSLRDVIAHNIMNMDSFFVFSLIRDVCEGLHVLHNSFLGMHGRLTSGSCLIDDRWQIRISNFGLSYIKQYEPKKNKDLLWTAPELLRDDTVFGCKQADIYSFAVICSEIINQKDVWELGDRKESVDEIIYMVKRGGSVPFRPNIQPAMDDINPALLHLVKDCWSEDLKDRPKIDTIRSLLKSMVSGRSSNLMDHVFKMLESYAGHLEEEVQARTQELVEEKKKSDLLLYRMLPRQVADKLKIGQSVPPESFDSVTVFFSDVVSFTTLASKSTPLQVVNLLNELYTVFDNIIGEHDVYKVETIGDGYLCVSGLPHRNGNEHVREIADMSLAIIRSLEVFVIPHLPGERIKLRIGFHTGSCVAGVVGLSMPRYCLFGDTVNTASRMESNSKPNQIHLTKDANYLLTQVVGGYHTELRGELIVKGKGVMETYWLLSKLGESAPTAIYQGYKQEQAERIEVQ</sequence>
<comment type="similarity">
    <text evidence="15">Belongs to the adenylyl cyclase class-4/guanylyl cyclase family.</text>
</comment>
<dbReference type="InterPro" id="IPR050401">
    <property type="entry name" value="Cyclic_nucleotide_synthase"/>
</dbReference>
<dbReference type="InterPro" id="IPR001245">
    <property type="entry name" value="Ser-Thr/Tyr_kinase_cat_dom"/>
</dbReference>
<evidence type="ECO:0000256" key="4">
    <source>
        <dbReference type="ARBA" id="ARBA00012202"/>
    </source>
</evidence>
<dbReference type="GO" id="GO:0007168">
    <property type="term" value="P:receptor guanylyl cyclase signaling pathway"/>
    <property type="evidence" value="ECO:0007669"/>
    <property type="project" value="TreeGrafter"/>
</dbReference>
<evidence type="ECO:0000313" key="21">
    <source>
        <dbReference type="Proteomes" id="UP000298663"/>
    </source>
</evidence>
<dbReference type="FunFam" id="3.30.70.1230:FF:000023">
    <property type="entry name" value="Guanylate cyclase"/>
    <property type="match status" value="1"/>
</dbReference>
<reference evidence="20 21" key="2">
    <citation type="journal article" date="2019" name="G3 (Bethesda)">
        <title>Hybrid Assembly of the Genome of the Entomopathogenic Nematode Steinernema carpocapsae Identifies the X-Chromosome.</title>
        <authorList>
            <person name="Serra L."/>
            <person name="Macchietto M."/>
            <person name="Macias-Munoz A."/>
            <person name="McGill C.J."/>
            <person name="Rodriguez I.M."/>
            <person name="Rodriguez B."/>
            <person name="Murad R."/>
            <person name="Mortazavi A."/>
        </authorList>
    </citation>
    <scope>NUCLEOTIDE SEQUENCE [LARGE SCALE GENOMIC DNA]</scope>
    <source>
        <strain evidence="20 21">ALL</strain>
    </source>
</reference>
<dbReference type="Gene3D" id="6.10.250.780">
    <property type="match status" value="1"/>
</dbReference>
<keyword evidence="14 16" id="KW-0141">cGMP biosynthesis</keyword>
<organism evidence="20 21">
    <name type="scientific">Steinernema carpocapsae</name>
    <name type="common">Entomopathogenic nematode</name>
    <dbReference type="NCBI Taxonomy" id="34508"/>
    <lineage>
        <taxon>Eukaryota</taxon>
        <taxon>Metazoa</taxon>
        <taxon>Ecdysozoa</taxon>
        <taxon>Nematoda</taxon>
        <taxon>Chromadorea</taxon>
        <taxon>Rhabditida</taxon>
        <taxon>Tylenchina</taxon>
        <taxon>Panagrolaimomorpha</taxon>
        <taxon>Strongyloidoidea</taxon>
        <taxon>Steinernematidae</taxon>
        <taxon>Steinernema</taxon>
    </lineage>
</organism>
<dbReference type="GO" id="GO:0035556">
    <property type="term" value="P:intracellular signal transduction"/>
    <property type="evidence" value="ECO:0007669"/>
    <property type="project" value="InterPro"/>
</dbReference>
<dbReference type="GO" id="GO:0007635">
    <property type="term" value="P:chemosensory behavior"/>
    <property type="evidence" value="ECO:0007669"/>
    <property type="project" value="UniProtKB-ARBA"/>
</dbReference>
<feature type="domain" description="Protein kinase" evidence="18">
    <location>
        <begin position="76"/>
        <end position="361"/>
    </location>
</feature>
<evidence type="ECO:0000259" key="18">
    <source>
        <dbReference type="PROSITE" id="PS50011"/>
    </source>
</evidence>
<dbReference type="GO" id="GO:0005886">
    <property type="term" value="C:plasma membrane"/>
    <property type="evidence" value="ECO:0007669"/>
    <property type="project" value="UniProtKB-SubCell"/>
</dbReference>
<evidence type="ECO:0000256" key="15">
    <source>
        <dbReference type="RuleBase" id="RU000405"/>
    </source>
</evidence>
<dbReference type="PANTHER" id="PTHR11920:SF495">
    <property type="entry name" value="RECEPTOR-TYPE GUANYLATE CYCLASE GCY-7"/>
    <property type="match status" value="1"/>
</dbReference>
<dbReference type="Proteomes" id="UP000298663">
    <property type="component" value="Unassembled WGS sequence"/>
</dbReference>
<evidence type="ECO:0000256" key="3">
    <source>
        <dbReference type="ARBA" id="ARBA00004479"/>
    </source>
</evidence>
<keyword evidence="11" id="KW-0675">Receptor</keyword>
<protein>
    <recommendedName>
        <fullName evidence="4 16">Guanylate cyclase</fullName>
        <ecNumber evidence="4 16">4.6.1.2</ecNumber>
    </recommendedName>
</protein>
<comment type="caution">
    <text evidence="20">The sequence shown here is derived from an EMBL/GenBank/DDBJ whole genome shotgun (WGS) entry which is preliminary data.</text>
</comment>
<evidence type="ECO:0000256" key="14">
    <source>
        <dbReference type="ARBA" id="ARBA00023293"/>
    </source>
</evidence>
<dbReference type="EMBL" id="AZBU02000007">
    <property type="protein sequence ID" value="TKR69362.1"/>
    <property type="molecule type" value="Genomic_DNA"/>
</dbReference>
<dbReference type="Gene3D" id="3.30.70.1230">
    <property type="entry name" value="Nucleotide cyclase"/>
    <property type="match status" value="1"/>
</dbReference>
<keyword evidence="6 17" id="KW-0812">Transmembrane</keyword>
<evidence type="ECO:0000259" key="19">
    <source>
        <dbReference type="PROSITE" id="PS50125"/>
    </source>
</evidence>
<dbReference type="AlphaFoldDB" id="A0A4U5MJD6"/>
<evidence type="ECO:0000313" key="20">
    <source>
        <dbReference type="EMBL" id="TKR69362.1"/>
    </source>
</evidence>
<keyword evidence="21" id="KW-1185">Reference proteome</keyword>
<dbReference type="PANTHER" id="PTHR11920">
    <property type="entry name" value="GUANYLYL CYCLASE"/>
    <property type="match status" value="1"/>
</dbReference>
<dbReference type="CDD" id="cd12087">
    <property type="entry name" value="TM_EGFR-like"/>
    <property type="match status" value="1"/>
</dbReference>
<dbReference type="SMART" id="SM00044">
    <property type="entry name" value="CYCc"/>
    <property type="match status" value="1"/>
</dbReference>
<evidence type="ECO:0000256" key="13">
    <source>
        <dbReference type="ARBA" id="ARBA00023239"/>
    </source>
</evidence>
<evidence type="ECO:0000256" key="7">
    <source>
        <dbReference type="ARBA" id="ARBA00022729"/>
    </source>
</evidence>
<dbReference type="GO" id="GO:0005524">
    <property type="term" value="F:ATP binding"/>
    <property type="evidence" value="ECO:0007669"/>
    <property type="project" value="InterPro"/>
</dbReference>
<evidence type="ECO:0000256" key="12">
    <source>
        <dbReference type="ARBA" id="ARBA00023180"/>
    </source>
</evidence>
<dbReference type="GO" id="GO:0004672">
    <property type="term" value="F:protein kinase activity"/>
    <property type="evidence" value="ECO:0007669"/>
    <property type="project" value="InterPro"/>
</dbReference>
<dbReference type="Pfam" id="PF07714">
    <property type="entry name" value="PK_Tyr_Ser-Thr"/>
    <property type="match status" value="1"/>
</dbReference>
<dbReference type="GO" id="GO:0006935">
    <property type="term" value="P:chemotaxis"/>
    <property type="evidence" value="ECO:0007669"/>
    <property type="project" value="UniProtKB-ARBA"/>
</dbReference>
<dbReference type="Pfam" id="PF07701">
    <property type="entry name" value="HNOBA"/>
    <property type="match status" value="1"/>
</dbReference>
<dbReference type="Pfam" id="PF00211">
    <property type="entry name" value="Guanylate_cyc"/>
    <property type="match status" value="1"/>
</dbReference>
<evidence type="ECO:0000256" key="17">
    <source>
        <dbReference type="SAM" id="Phobius"/>
    </source>
</evidence>
<comment type="catalytic activity">
    <reaction evidence="1 16">
        <text>GTP = 3',5'-cyclic GMP + diphosphate</text>
        <dbReference type="Rhea" id="RHEA:13665"/>
        <dbReference type="ChEBI" id="CHEBI:33019"/>
        <dbReference type="ChEBI" id="CHEBI:37565"/>
        <dbReference type="ChEBI" id="CHEBI:57746"/>
        <dbReference type="EC" id="4.6.1.2"/>
    </reaction>
</comment>
<accession>A0A4U5MJD6</accession>
<evidence type="ECO:0000256" key="1">
    <source>
        <dbReference type="ARBA" id="ARBA00001436"/>
    </source>
</evidence>
<dbReference type="PROSITE" id="PS00452">
    <property type="entry name" value="GUANYLATE_CYCLASE_1"/>
    <property type="match status" value="1"/>
</dbReference>
<comment type="subcellular location">
    <subcellularLocation>
        <location evidence="2">Cell membrane</location>
    </subcellularLocation>
    <subcellularLocation>
        <location evidence="3">Membrane</location>
        <topology evidence="3">Single-pass type I membrane protein</topology>
    </subcellularLocation>
</comment>
<dbReference type="EC" id="4.6.1.2" evidence="4 16"/>
<dbReference type="SUPFAM" id="SSF56112">
    <property type="entry name" value="Protein kinase-like (PK-like)"/>
    <property type="match status" value="1"/>
</dbReference>
<evidence type="ECO:0000256" key="2">
    <source>
        <dbReference type="ARBA" id="ARBA00004236"/>
    </source>
</evidence>
<keyword evidence="12" id="KW-0325">Glycoprotein</keyword>
<reference evidence="20 21" key="1">
    <citation type="journal article" date="2015" name="Genome Biol.">
        <title>Comparative genomics of Steinernema reveals deeply conserved gene regulatory networks.</title>
        <authorList>
            <person name="Dillman A.R."/>
            <person name="Macchietto M."/>
            <person name="Porter C.F."/>
            <person name="Rogers A."/>
            <person name="Williams B."/>
            <person name="Antoshechkin I."/>
            <person name="Lee M.M."/>
            <person name="Goodwin Z."/>
            <person name="Lu X."/>
            <person name="Lewis E.E."/>
            <person name="Goodrich-Blair H."/>
            <person name="Stock S.P."/>
            <person name="Adams B.J."/>
            <person name="Sternberg P.W."/>
            <person name="Mortazavi A."/>
        </authorList>
    </citation>
    <scope>NUCLEOTIDE SEQUENCE [LARGE SCALE GENOMIC DNA]</scope>
    <source>
        <strain evidence="20 21">ALL</strain>
    </source>
</reference>
<dbReference type="CDD" id="cd07302">
    <property type="entry name" value="CHD"/>
    <property type="match status" value="1"/>
</dbReference>
<dbReference type="GO" id="GO:0004016">
    <property type="term" value="F:adenylate cyclase activity"/>
    <property type="evidence" value="ECO:0007669"/>
    <property type="project" value="TreeGrafter"/>
</dbReference>
<keyword evidence="8" id="KW-0547">Nucleotide-binding</keyword>
<feature type="domain" description="Guanylate cyclase" evidence="19">
    <location>
        <begin position="432"/>
        <end position="562"/>
    </location>
</feature>
<gene>
    <name evidence="20" type="ORF">L596_021535</name>
</gene>
<dbReference type="PROSITE" id="PS50011">
    <property type="entry name" value="PROTEIN_KINASE_DOM"/>
    <property type="match status" value="1"/>
</dbReference>
<dbReference type="SUPFAM" id="SSF55073">
    <property type="entry name" value="Nucleotide cyclase"/>
    <property type="match status" value="1"/>
</dbReference>
<evidence type="ECO:0000256" key="10">
    <source>
        <dbReference type="ARBA" id="ARBA00023136"/>
    </source>
</evidence>
<dbReference type="InterPro" id="IPR001054">
    <property type="entry name" value="A/G_cyclase"/>
</dbReference>
<evidence type="ECO:0000256" key="8">
    <source>
        <dbReference type="ARBA" id="ARBA00022741"/>
    </source>
</evidence>
<dbReference type="InterPro" id="IPR000719">
    <property type="entry name" value="Prot_kinase_dom"/>
</dbReference>
<evidence type="ECO:0000256" key="5">
    <source>
        <dbReference type="ARBA" id="ARBA00022475"/>
    </source>
</evidence>
<dbReference type="InterPro" id="IPR011645">
    <property type="entry name" value="HNOB_dom_associated"/>
</dbReference>
<keyword evidence="7" id="KW-0732">Signal</keyword>